<dbReference type="InterPro" id="IPR001343">
    <property type="entry name" value="Hemolysn_Ca-bd"/>
</dbReference>
<dbReference type="Pfam" id="PF17892">
    <property type="entry name" value="Cadherin_5"/>
    <property type="match status" value="1"/>
</dbReference>
<evidence type="ECO:0000313" key="4">
    <source>
        <dbReference type="Proteomes" id="UP001593940"/>
    </source>
</evidence>
<name>A0ABV6YEH7_9HYPH</name>
<dbReference type="Gene3D" id="2.60.40.3440">
    <property type="match status" value="2"/>
</dbReference>
<feature type="domain" description="Alginate lyase 2" evidence="1">
    <location>
        <begin position="13"/>
        <end position="240"/>
    </location>
</feature>
<dbReference type="Pfam" id="PF00353">
    <property type="entry name" value="HemolysinCabind"/>
    <property type="match status" value="1"/>
</dbReference>
<dbReference type="Pfam" id="PF08787">
    <property type="entry name" value="Alginate_lyase2"/>
    <property type="match status" value="1"/>
</dbReference>
<dbReference type="SUPFAM" id="SSF51120">
    <property type="entry name" value="beta-Roll"/>
    <property type="match status" value="1"/>
</dbReference>
<keyword evidence="4" id="KW-1185">Reference proteome</keyword>
<dbReference type="InterPro" id="IPR011049">
    <property type="entry name" value="Serralysin-like_metalloprot_C"/>
</dbReference>
<evidence type="ECO:0000313" key="3">
    <source>
        <dbReference type="EMBL" id="MFC1459407.1"/>
    </source>
</evidence>
<dbReference type="PROSITE" id="PS00330">
    <property type="entry name" value="HEMOLYSIN_CALCIUM"/>
    <property type="match status" value="2"/>
</dbReference>
<reference evidence="3 4" key="1">
    <citation type="submission" date="2024-09" db="EMBL/GenBank/DDBJ databases">
        <title>Nodulacao em especies de Leguminosae Basais da Amazonia e Caracterizacao dos Rizobios e Bacterias Associadas aos Nodulos.</title>
        <authorList>
            <person name="Jambeiro I.C.A."/>
            <person name="Lopes I.S."/>
            <person name="Aguiar E.R.G.R."/>
            <person name="Santos A.F.J."/>
            <person name="Dos Santos J.M.F."/>
            <person name="Gross E."/>
        </authorList>
    </citation>
    <scope>NUCLEOTIDE SEQUENCE [LARGE SCALE GENOMIC DNA]</scope>
    <source>
        <strain evidence="3 4">BRUESC1165</strain>
    </source>
</reference>
<dbReference type="Pfam" id="PF17963">
    <property type="entry name" value="Big_9"/>
    <property type="match status" value="1"/>
</dbReference>
<sequence length="754" mass="78637">MALDPNVPPSSNFDLTSWKLGLPIDSTGGFSGTAIEIKDLAGYQHPYYFYTAADGAMTFAAPVEGATTSGSNYARSELLEMNGTARAAWTLSTGGYMAATLEVDRAPITFEGVAGRIVIGQIHGASKELVRLYWENGRMYFVNSQAGSNNVETKFYFTNATGQNPVVSLNERFSYTIHAIGDNLEVTVSADGQLYRSTTKINSVWQSDAFYLKAGAYLGVNETQGTGWGQTSFYDLRFNHNGTAIAPVTAEPVPATTYPPIGIGSTQLELLALANFTLLSLSSAEGGQAVENKVSNVEATARGSFVGEAGTYTLTLDYYDENDGASPMGIRINGSTVDSWVADKQLGSSGATYGTLTSRSVTVTLNKGDAIEVYGTRKDAELVRVDTLKVELVSTSGPTPTDYPVTAADDSYAASEDTSLTVAAAQGVLVNDTASDGGKIAQSGTFATAQGGKLLLNGDGSFTYTPKADFFGSDSFDYTVLDADGDSDVGTITFAVAGTDDPVLVTNDAYAATEDTALAVSAANGVLVNDKAPDGEKVAVAGTFATAQGGSVVLNGDGSFTYTPKADFFGSDSFNYTAKDIDGSSGTGSVTFTVADVAEPTSTRPITTNTINGNDSPNDLKGTSANDLIDGKGGDDKIWGGNGSDVLIGGPGKDAFVFDTQPSSTNVDVIVDFNPAEDAIRLSTSVFTKLKSGKLASSSFVTGEAAKDANDYIIYNNKTGALYYDADGNSSGTAMQFASIENLARLSASNITVF</sequence>
<dbReference type="InterPro" id="IPR041690">
    <property type="entry name" value="Cadherin_5"/>
</dbReference>
<evidence type="ECO:0000259" key="1">
    <source>
        <dbReference type="Pfam" id="PF08787"/>
    </source>
</evidence>
<dbReference type="InterPro" id="IPR013320">
    <property type="entry name" value="ConA-like_dom_sf"/>
</dbReference>
<organism evidence="3 4">
    <name type="scientific">Microvirga arabica</name>
    <dbReference type="NCBI Taxonomy" id="1128671"/>
    <lineage>
        <taxon>Bacteria</taxon>
        <taxon>Pseudomonadati</taxon>
        <taxon>Pseudomonadota</taxon>
        <taxon>Alphaproteobacteria</taxon>
        <taxon>Hyphomicrobiales</taxon>
        <taxon>Methylobacteriaceae</taxon>
        <taxon>Microvirga</taxon>
    </lineage>
</organism>
<dbReference type="SUPFAM" id="SSF49899">
    <property type="entry name" value="Concanavalin A-like lectins/glucanases"/>
    <property type="match status" value="1"/>
</dbReference>
<comment type="caution">
    <text evidence="3">The sequence shown here is derived from an EMBL/GenBank/DDBJ whole genome shotgun (WGS) entry which is preliminary data.</text>
</comment>
<dbReference type="Proteomes" id="UP001593940">
    <property type="component" value="Unassembled WGS sequence"/>
</dbReference>
<dbReference type="InterPro" id="IPR018511">
    <property type="entry name" value="Hemolysin-typ_Ca-bd_CS"/>
</dbReference>
<protein>
    <submittedName>
        <fullName evidence="3">Polysaccharide lyase family 7 protein</fullName>
    </submittedName>
</protein>
<feature type="domain" description="Cadherin-like" evidence="2">
    <location>
        <begin position="500"/>
        <end position="594"/>
    </location>
</feature>
<evidence type="ECO:0000259" key="2">
    <source>
        <dbReference type="Pfam" id="PF17892"/>
    </source>
</evidence>
<dbReference type="PRINTS" id="PR00313">
    <property type="entry name" value="CABNDNGRPT"/>
</dbReference>
<dbReference type="Gene3D" id="2.60.120.200">
    <property type="match status" value="1"/>
</dbReference>
<dbReference type="InterPro" id="IPR014895">
    <property type="entry name" value="Alginate_lyase_2"/>
</dbReference>
<dbReference type="Gene3D" id="2.60.120.260">
    <property type="entry name" value="Galactose-binding domain-like"/>
    <property type="match status" value="1"/>
</dbReference>
<dbReference type="RefSeq" id="WP_203275137.1">
    <property type="nucleotide sequence ID" value="NZ_JAFBID010000096.1"/>
</dbReference>
<gene>
    <name evidence="3" type="ORF">ACETIH_22440</name>
</gene>
<dbReference type="Gene3D" id="2.150.10.10">
    <property type="entry name" value="Serralysin-like metalloprotease, C-terminal"/>
    <property type="match status" value="1"/>
</dbReference>
<dbReference type="NCBIfam" id="NF012211">
    <property type="entry name" value="tand_rpt_95"/>
    <property type="match status" value="2"/>
</dbReference>
<dbReference type="GO" id="GO:0016829">
    <property type="term" value="F:lyase activity"/>
    <property type="evidence" value="ECO:0007669"/>
    <property type="project" value="UniProtKB-KW"/>
</dbReference>
<proteinExistence type="predicted"/>
<accession>A0ABV6YEH7</accession>
<dbReference type="EMBL" id="JBHOMY010000109">
    <property type="protein sequence ID" value="MFC1459407.1"/>
    <property type="molecule type" value="Genomic_DNA"/>
</dbReference>
<keyword evidence="3" id="KW-0456">Lyase</keyword>